<gene>
    <name evidence="7" type="ORF">RU86_GL001838</name>
</gene>
<dbReference type="InterPro" id="IPR013148">
    <property type="entry name" value="Glyco_hydro_32_N"/>
</dbReference>
<dbReference type="Gene3D" id="2.60.120.560">
    <property type="entry name" value="Exo-inulinase, domain 1"/>
    <property type="match status" value="1"/>
</dbReference>
<reference evidence="7 8" key="1">
    <citation type="submission" date="2014-12" db="EMBL/GenBank/DDBJ databases">
        <title>Draft genome sequences of 10 type strains of Lactococcus.</title>
        <authorList>
            <person name="Sun Z."/>
            <person name="Zhong Z."/>
            <person name="Liu W."/>
            <person name="Zhang W."/>
            <person name="Zhang H."/>
        </authorList>
    </citation>
    <scope>NUCLEOTIDE SEQUENCE [LARGE SCALE GENOMIC DNA]</scope>
    <source>
        <strain evidence="7 8">DSM 6634</strain>
    </source>
</reference>
<dbReference type="Gene3D" id="2.115.10.20">
    <property type="entry name" value="Glycosyl hydrolase domain, family 43"/>
    <property type="match status" value="1"/>
</dbReference>
<dbReference type="InterPro" id="IPR023296">
    <property type="entry name" value="Glyco_hydro_beta-prop_sf"/>
</dbReference>
<comment type="caution">
    <text evidence="7">The sequence shown here is derived from an EMBL/GenBank/DDBJ whole genome shotgun (WGS) entry which is preliminary data.</text>
</comment>
<dbReference type="InterPro" id="IPR013320">
    <property type="entry name" value="ConA-like_dom_sf"/>
</dbReference>
<dbReference type="SUPFAM" id="SSF49899">
    <property type="entry name" value="Concanavalin A-like lectins/glucanases"/>
    <property type="match status" value="1"/>
</dbReference>
<protein>
    <submittedName>
        <fullName evidence="7">Sucrose-6-phosphate hydrolase</fullName>
    </submittedName>
</protein>
<name>A0A2A5S2V2_9LACT</name>
<evidence type="ECO:0000313" key="8">
    <source>
        <dbReference type="Proteomes" id="UP000218282"/>
    </source>
</evidence>
<evidence type="ECO:0000256" key="4">
    <source>
        <dbReference type="RuleBase" id="RU362110"/>
    </source>
</evidence>
<dbReference type="Pfam" id="PF08244">
    <property type="entry name" value="Glyco_hydro_32C"/>
    <property type="match status" value="1"/>
</dbReference>
<evidence type="ECO:0000256" key="3">
    <source>
        <dbReference type="ARBA" id="ARBA00023295"/>
    </source>
</evidence>
<evidence type="ECO:0000256" key="1">
    <source>
        <dbReference type="ARBA" id="ARBA00009902"/>
    </source>
</evidence>
<evidence type="ECO:0000313" key="7">
    <source>
        <dbReference type="EMBL" id="PCS07781.1"/>
    </source>
</evidence>
<evidence type="ECO:0000256" key="2">
    <source>
        <dbReference type="ARBA" id="ARBA00022801"/>
    </source>
</evidence>
<organism evidence="7 8">
    <name type="scientific">Pseudolactococcus piscium</name>
    <dbReference type="NCBI Taxonomy" id="1364"/>
    <lineage>
        <taxon>Bacteria</taxon>
        <taxon>Bacillati</taxon>
        <taxon>Bacillota</taxon>
        <taxon>Bacilli</taxon>
        <taxon>Lactobacillales</taxon>
        <taxon>Streptococcaceae</taxon>
        <taxon>Pseudolactococcus</taxon>
    </lineage>
</organism>
<keyword evidence="2 4" id="KW-0378">Hydrolase</keyword>
<evidence type="ECO:0000259" key="5">
    <source>
        <dbReference type="Pfam" id="PF00251"/>
    </source>
</evidence>
<dbReference type="EMBL" id="JXJW01000005">
    <property type="protein sequence ID" value="PCS07781.1"/>
    <property type="molecule type" value="Genomic_DNA"/>
</dbReference>
<comment type="similarity">
    <text evidence="1 4">Belongs to the glycosyl hydrolase 32 family.</text>
</comment>
<accession>A0A2A5S2V2</accession>
<dbReference type="InterPro" id="IPR013189">
    <property type="entry name" value="Glyco_hydro_32_C"/>
</dbReference>
<dbReference type="InterPro" id="IPR001362">
    <property type="entry name" value="Glyco_hydro_32"/>
</dbReference>
<dbReference type="Proteomes" id="UP000218282">
    <property type="component" value="Unassembled WGS sequence"/>
</dbReference>
<dbReference type="SUPFAM" id="SSF75005">
    <property type="entry name" value="Arabinanase/levansucrase/invertase"/>
    <property type="match status" value="1"/>
</dbReference>
<dbReference type="GO" id="GO:0005987">
    <property type="term" value="P:sucrose catabolic process"/>
    <property type="evidence" value="ECO:0007669"/>
    <property type="project" value="TreeGrafter"/>
</dbReference>
<sequence length="730" mass="80682">MKALYKKENGMKVDLLRKGCKVLMAGLVVGTGLALVKPAAAEAASSANQVGWQYNELFRNQYHYSAAKNWLNDPNGLVYDDTTNTYHMYYQYNPNGNSWGDMSWGHAISHDLINWQEQAVAIPMLDKQADMDFTFKNTTGQFTKEGKNGQVHYLGQPRTDWDGGNGKKYIFSGSTVLDKENKSGLGKNTLLAYYTSCFQMPTRWDDGGEGGMGSWFGMSEVQEQHLAYSTDGGQTFKQFDGAKSVADNMAGLANQKSPKAIIPVTAISSLAGIDAKDFRDPKVVYDQAHGQWLMVVVAGQQALIFKSDNLIDWTYTSAIQRQHDSGIGVWECPELIPMTVKDSTETKWVLTMSVQDHAYASGSGMQYMIGDMNAKGTWTPATEKTLSKPNWLDYGEDFYAGVTFGNTGDRRIMMSWESNWKWTDLQKTTPWYSHMTIPRELTLVADSKYDGGYKLMQAPIPELDQANGEKTVIPALNKGTVTPDKGTVLTGDMHDANAALVTNYKGTTYKIESEFTWDEATKPTALGMYVRGTDGFDRKLFVGYDFGPQLAYVNSLQTGDKDSLAAGRDHTNTFIPNTGKLKLTALVDESSIEVFVNDGEKTITQVFYYRPDNLGGPTVKTDQLGFYVEGGADKKATVQHMVITPYRSMFGNIQNQTADIEIAQGTNFNPLTYLQFTDTLGDGTTTIPLVTVKDNQVNTAVTGAYSITVAVTNSAGKYQEFTIPVKVVNK</sequence>
<dbReference type="AlphaFoldDB" id="A0A2A5S2V2"/>
<dbReference type="Gene3D" id="2.60.40.10">
    <property type="entry name" value="Immunoglobulins"/>
    <property type="match status" value="1"/>
</dbReference>
<dbReference type="PANTHER" id="PTHR42800:SF3">
    <property type="entry name" value="GLYCOSYL HYDROLASE FAMILY 32 N-TERMINAL DOMAIN-CONTAINING PROTEIN"/>
    <property type="match status" value="1"/>
</dbReference>
<dbReference type="InterPro" id="IPR013783">
    <property type="entry name" value="Ig-like_fold"/>
</dbReference>
<dbReference type="PANTHER" id="PTHR42800">
    <property type="entry name" value="EXOINULINASE INUD (AFU_ORTHOLOGUE AFUA_5G00480)"/>
    <property type="match status" value="1"/>
</dbReference>
<evidence type="ECO:0000259" key="6">
    <source>
        <dbReference type="Pfam" id="PF08244"/>
    </source>
</evidence>
<dbReference type="GO" id="GO:0005737">
    <property type="term" value="C:cytoplasm"/>
    <property type="evidence" value="ECO:0007669"/>
    <property type="project" value="TreeGrafter"/>
</dbReference>
<keyword evidence="8" id="KW-1185">Reference proteome</keyword>
<proteinExistence type="inferred from homology"/>
<feature type="domain" description="Glycosyl hydrolase family 32 N-terminal" evidence="5">
    <location>
        <begin position="63"/>
        <end position="459"/>
    </location>
</feature>
<dbReference type="CDD" id="cd18622">
    <property type="entry name" value="GH32_Inu-like"/>
    <property type="match status" value="1"/>
</dbReference>
<feature type="domain" description="Glycosyl hydrolase family 32 C-terminal" evidence="6">
    <location>
        <begin position="499"/>
        <end position="639"/>
    </location>
</feature>
<dbReference type="SMART" id="SM00640">
    <property type="entry name" value="Glyco_32"/>
    <property type="match status" value="1"/>
</dbReference>
<keyword evidence="3 4" id="KW-0326">Glycosidase</keyword>
<dbReference type="GO" id="GO:0004575">
    <property type="term" value="F:sucrose alpha-glucosidase activity"/>
    <property type="evidence" value="ECO:0007669"/>
    <property type="project" value="TreeGrafter"/>
</dbReference>
<dbReference type="Pfam" id="PF00251">
    <property type="entry name" value="Glyco_hydro_32N"/>
    <property type="match status" value="1"/>
</dbReference>